<proteinExistence type="predicted"/>
<evidence type="ECO:0000313" key="3">
    <source>
        <dbReference type="WBParaSite" id="MBELARI_LOCUS13291"/>
    </source>
</evidence>
<reference evidence="3" key="1">
    <citation type="submission" date="2024-02" db="UniProtKB">
        <authorList>
            <consortium name="WormBaseParasite"/>
        </authorList>
    </citation>
    <scope>IDENTIFICATION</scope>
</reference>
<sequence>MIWLLTFVKLLAADSIILSNDCTTLAQTANCRIELETLKGIPGADCPLFSTVDRSCSVYGSAPETSTTSPNPGQETDHSVSENGEVTIVTFNASNANGSTSLHGETIWSRPPPGSIEIKSVAKSSLPDVGNLPKVVCLCTPSGIDLEAKPPTNQNLAAVLLSGDGNDGSQARLKRDQKEPDSEDDEQIGKHLTKIAEEASQNIQIELDKMEEKPRTKRDGPSSDSPFTTNNLYEDDIPSMLCLRRRKWLKIRELREREQRGQLPVVNFLRKL</sequence>
<dbReference type="WBParaSite" id="MBELARI_LOCUS13291">
    <property type="protein sequence ID" value="MBELARI_LOCUS13291"/>
    <property type="gene ID" value="MBELARI_LOCUS13291"/>
</dbReference>
<keyword evidence="2" id="KW-1185">Reference proteome</keyword>
<dbReference type="AlphaFoldDB" id="A0AAF3EH27"/>
<feature type="region of interest" description="Disordered" evidence="1">
    <location>
        <begin position="60"/>
        <end position="80"/>
    </location>
</feature>
<accession>A0AAF3EH27</accession>
<evidence type="ECO:0000313" key="2">
    <source>
        <dbReference type="Proteomes" id="UP000887575"/>
    </source>
</evidence>
<feature type="region of interest" description="Disordered" evidence="1">
    <location>
        <begin position="159"/>
        <end position="187"/>
    </location>
</feature>
<feature type="compositionally biased region" description="Polar residues" evidence="1">
    <location>
        <begin position="63"/>
        <end position="74"/>
    </location>
</feature>
<feature type="compositionally biased region" description="Basic and acidic residues" evidence="1">
    <location>
        <begin position="206"/>
        <end position="221"/>
    </location>
</feature>
<protein>
    <submittedName>
        <fullName evidence="3">Uncharacterized protein</fullName>
    </submittedName>
</protein>
<feature type="region of interest" description="Disordered" evidence="1">
    <location>
        <begin position="206"/>
        <end position="231"/>
    </location>
</feature>
<feature type="compositionally biased region" description="Polar residues" evidence="1">
    <location>
        <begin position="222"/>
        <end position="231"/>
    </location>
</feature>
<dbReference type="Proteomes" id="UP000887575">
    <property type="component" value="Unassembled WGS sequence"/>
</dbReference>
<evidence type="ECO:0000256" key="1">
    <source>
        <dbReference type="SAM" id="MobiDB-lite"/>
    </source>
</evidence>
<organism evidence="2 3">
    <name type="scientific">Mesorhabditis belari</name>
    <dbReference type="NCBI Taxonomy" id="2138241"/>
    <lineage>
        <taxon>Eukaryota</taxon>
        <taxon>Metazoa</taxon>
        <taxon>Ecdysozoa</taxon>
        <taxon>Nematoda</taxon>
        <taxon>Chromadorea</taxon>
        <taxon>Rhabditida</taxon>
        <taxon>Rhabditina</taxon>
        <taxon>Rhabditomorpha</taxon>
        <taxon>Rhabditoidea</taxon>
        <taxon>Rhabditidae</taxon>
        <taxon>Mesorhabditinae</taxon>
        <taxon>Mesorhabditis</taxon>
    </lineage>
</organism>
<name>A0AAF3EH27_9BILA</name>